<evidence type="ECO:0000256" key="4">
    <source>
        <dbReference type="ARBA" id="ARBA00022491"/>
    </source>
</evidence>
<evidence type="ECO:0000256" key="1">
    <source>
        <dbReference type="ARBA" id="ARBA00004123"/>
    </source>
</evidence>
<gene>
    <name evidence="9" type="ORF">AAG570_007128</name>
</gene>
<evidence type="ECO:0000256" key="7">
    <source>
        <dbReference type="ARBA" id="ARBA00023163"/>
    </source>
</evidence>
<sequence length="167" mass="18605">MVYLHFPPGHTEEELMLQTKYEKLKRKSHAAATAHHAAVQQAAGSAAAKRARCEARDAREIARKLLKSGAIAAIQKTPRREQQAGGFKRPCGLERKLADERAERPLSGYQPFSATQPEDFNNVTTVAGHEPDRLRIKVRLCRVTNSHEFCAKGLGFDRSLDPWASSM</sequence>
<name>A0ABD0XUY6_9HEMI</name>
<keyword evidence="10" id="KW-1185">Reference proteome</keyword>
<keyword evidence="8" id="KW-0539">Nucleus</keyword>
<dbReference type="AlphaFoldDB" id="A0ABD0XUY6"/>
<dbReference type="GO" id="GO:0005694">
    <property type="term" value="C:chromosome"/>
    <property type="evidence" value="ECO:0007669"/>
    <property type="project" value="UniProtKB-SubCell"/>
</dbReference>
<dbReference type="GO" id="GO:0003723">
    <property type="term" value="F:RNA binding"/>
    <property type="evidence" value="ECO:0007669"/>
    <property type="project" value="UniProtKB-KW"/>
</dbReference>
<organism evidence="9 10">
    <name type="scientific">Ranatra chinensis</name>
    <dbReference type="NCBI Taxonomy" id="642074"/>
    <lineage>
        <taxon>Eukaryota</taxon>
        <taxon>Metazoa</taxon>
        <taxon>Ecdysozoa</taxon>
        <taxon>Arthropoda</taxon>
        <taxon>Hexapoda</taxon>
        <taxon>Insecta</taxon>
        <taxon>Pterygota</taxon>
        <taxon>Neoptera</taxon>
        <taxon>Paraneoptera</taxon>
        <taxon>Hemiptera</taxon>
        <taxon>Heteroptera</taxon>
        <taxon>Panheteroptera</taxon>
        <taxon>Nepomorpha</taxon>
        <taxon>Nepidae</taxon>
        <taxon>Ranatrinae</taxon>
        <taxon>Ranatra</taxon>
    </lineage>
</organism>
<protein>
    <submittedName>
        <fullName evidence="9">Uncharacterized protein</fullName>
    </submittedName>
</protein>
<evidence type="ECO:0000256" key="2">
    <source>
        <dbReference type="ARBA" id="ARBA00004286"/>
    </source>
</evidence>
<keyword evidence="4" id="KW-0678">Repressor</keyword>
<evidence type="ECO:0000256" key="5">
    <source>
        <dbReference type="ARBA" id="ARBA00022884"/>
    </source>
</evidence>
<proteinExistence type="predicted"/>
<keyword evidence="6" id="KW-0805">Transcription regulation</keyword>
<evidence type="ECO:0000256" key="8">
    <source>
        <dbReference type="ARBA" id="ARBA00023242"/>
    </source>
</evidence>
<keyword evidence="7" id="KW-0804">Transcription</keyword>
<comment type="subcellular location">
    <subcellularLocation>
        <location evidence="2">Chromosome</location>
    </subcellularLocation>
    <subcellularLocation>
        <location evidence="1">Nucleus</location>
    </subcellularLocation>
</comment>
<keyword evidence="3" id="KW-0158">Chromosome</keyword>
<keyword evidence="5" id="KW-0694">RNA-binding</keyword>
<dbReference type="PANTHER" id="PTHR17250">
    <property type="entry name" value="NEGATIVE ELONGATION FACTOR E"/>
    <property type="match status" value="1"/>
</dbReference>
<evidence type="ECO:0000256" key="3">
    <source>
        <dbReference type="ARBA" id="ARBA00022454"/>
    </source>
</evidence>
<evidence type="ECO:0000313" key="9">
    <source>
        <dbReference type="EMBL" id="KAL1115097.1"/>
    </source>
</evidence>
<dbReference type="Proteomes" id="UP001558652">
    <property type="component" value="Unassembled WGS sequence"/>
</dbReference>
<evidence type="ECO:0000256" key="6">
    <source>
        <dbReference type="ARBA" id="ARBA00023015"/>
    </source>
</evidence>
<dbReference type="PANTHER" id="PTHR17250:SF0">
    <property type="entry name" value="NEGATIVE ELONGATION FACTOR E"/>
    <property type="match status" value="1"/>
</dbReference>
<dbReference type="EMBL" id="JBFDAA010000020">
    <property type="protein sequence ID" value="KAL1115097.1"/>
    <property type="molecule type" value="Genomic_DNA"/>
</dbReference>
<comment type="caution">
    <text evidence="9">The sequence shown here is derived from an EMBL/GenBank/DDBJ whole genome shotgun (WGS) entry which is preliminary data.</text>
</comment>
<dbReference type="GO" id="GO:0005634">
    <property type="term" value="C:nucleus"/>
    <property type="evidence" value="ECO:0007669"/>
    <property type="project" value="UniProtKB-SubCell"/>
</dbReference>
<accession>A0ABD0XUY6</accession>
<dbReference type="InterPro" id="IPR033102">
    <property type="entry name" value="NELFE"/>
</dbReference>
<reference evidence="9 10" key="1">
    <citation type="submission" date="2024-07" db="EMBL/GenBank/DDBJ databases">
        <title>Chromosome-level genome assembly of the water stick insect Ranatra chinensis (Heteroptera: Nepidae).</title>
        <authorList>
            <person name="Liu X."/>
        </authorList>
    </citation>
    <scope>NUCLEOTIDE SEQUENCE [LARGE SCALE GENOMIC DNA]</scope>
    <source>
        <strain evidence="9">Cailab_2021Rc</strain>
        <tissue evidence="9">Muscle</tissue>
    </source>
</reference>
<evidence type="ECO:0000313" key="10">
    <source>
        <dbReference type="Proteomes" id="UP001558652"/>
    </source>
</evidence>